<dbReference type="InterPro" id="IPR005702">
    <property type="entry name" value="Wzc-like_C"/>
</dbReference>
<evidence type="ECO:0000313" key="4">
    <source>
        <dbReference type="Proteomes" id="UP000198635"/>
    </source>
</evidence>
<dbReference type="CDD" id="cd05387">
    <property type="entry name" value="BY-kinase"/>
    <property type="match status" value="1"/>
</dbReference>
<reference evidence="4" key="1">
    <citation type="submission" date="2016-10" db="EMBL/GenBank/DDBJ databases">
        <authorList>
            <person name="Varghese N."/>
            <person name="Submissions S."/>
        </authorList>
    </citation>
    <scope>NUCLEOTIDE SEQUENCE [LARGE SCALE GENOMIC DNA]</scope>
    <source>
        <strain evidence="4">DSM 5918</strain>
    </source>
</reference>
<evidence type="ECO:0000256" key="2">
    <source>
        <dbReference type="ARBA" id="ARBA00022840"/>
    </source>
</evidence>
<accession>A0A1I3PSR2</accession>
<keyword evidence="2" id="KW-0067">ATP-binding</keyword>
<keyword evidence="3" id="KW-0829">Tyrosine-protein kinase</keyword>
<evidence type="ECO:0000313" key="3">
    <source>
        <dbReference type="EMBL" id="SFJ24658.1"/>
    </source>
</evidence>
<dbReference type="AlphaFoldDB" id="A0A1I3PSR2"/>
<dbReference type="GO" id="GO:0004713">
    <property type="term" value="F:protein tyrosine kinase activity"/>
    <property type="evidence" value="ECO:0007669"/>
    <property type="project" value="UniProtKB-KW"/>
</dbReference>
<organism evidence="3 4">
    <name type="scientific">Desulfomicrobium apsheronum</name>
    <dbReference type="NCBI Taxonomy" id="52560"/>
    <lineage>
        <taxon>Bacteria</taxon>
        <taxon>Pseudomonadati</taxon>
        <taxon>Thermodesulfobacteriota</taxon>
        <taxon>Desulfovibrionia</taxon>
        <taxon>Desulfovibrionales</taxon>
        <taxon>Desulfomicrobiaceae</taxon>
        <taxon>Desulfomicrobium</taxon>
    </lineage>
</organism>
<dbReference type="NCBIfam" id="TIGR01007">
    <property type="entry name" value="eps_fam"/>
    <property type="match status" value="1"/>
</dbReference>
<dbReference type="PANTHER" id="PTHR32309">
    <property type="entry name" value="TYROSINE-PROTEIN KINASE"/>
    <property type="match status" value="1"/>
</dbReference>
<evidence type="ECO:0000256" key="1">
    <source>
        <dbReference type="ARBA" id="ARBA00022741"/>
    </source>
</evidence>
<sequence length="266" mass="28695">MSRIEEALAKAAGMQSGLHSKGNRAEVSGIARAPMGEPTSVGGFRLPEETMVVINAPLSPMAEEYRKLKEALVKMTKRERFDNLIAVTSSIAGEGKSMTAVNLAASLAGEYDHTVLLVDADLRRPSVHKYLGLGSGKGLSDCMREGLDVGELLVKTGIGKLSVLPAGTPTPNPVELFSSDAMRSLFREMKIRYGDRYIIVDTPPVLPFAETRSIASIVDGVILVVKEGMPSLDQIEEAIEALDQKVLGLVYNGAYLQSKSSYYYAE</sequence>
<keyword evidence="4" id="KW-1185">Reference proteome</keyword>
<dbReference type="GO" id="GO:0005524">
    <property type="term" value="F:ATP binding"/>
    <property type="evidence" value="ECO:0007669"/>
    <property type="project" value="UniProtKB-KW"/>
</dbReference>
<dbReference type="Pfam" id="PF10609">
    <property type="entry name" value="ParA"/>
    <property type="match status" value="1"/>
</dbReference>
<dbReference type="PANTHER" id="PTHR32309:SF31">
    <property type="entry name" value="CAPSULAR EXOPOLYSACCHARIDE FAMILY"/>
    <property type="match status" value="1"/>
</dbReference>
<name>A0A1I3PSR2_9BACT</name>
<proteinExistence type="predicted"/>
<protein>
    <submittedName>
        <fullName evidence="3">Non-specific protein-tyrosine kinase</fullName>
    </submittedName>
</protein>
<dbReference type="RefSeq" id="WP_092372588.1">
    <property type="nucleotide sequence ID" value="NZ_FORX01000002.1"/>
</dbReference>
<dbReference type="Gene3D" id="3.40.50.300">
    <property type="entry name" value="P-loop containing nucleotide triphosphate hydrolases"/>
    <property type="match status" value="1"/>
</dbReference>
<dbReference type="Proteomes" id="UP000198635">
    <property type="component" value="Unassembled WGS sequence"/>
</dbReference>
<dbReference type="OrthoDB" id="9812433at2"/>
<keyword evidence="1" id="KW-0547">Nucleotide-binding</keyword>
<dbReference type="InterPro" id="IPR050445">
    <property type="entry name" value="Bact_polysacc_biosynth/exp"/>
</dbReference>
<dbReference type="STRING" id="52560.SAMN04488082_102106"/>
<keyword evidence="3" id="KW-0418">Kinase</keyword>
<dbReference type="InterPro" id="IPR027417">
    <property type="entry name" value="P-loop_NTPase"/>
</dbReference>
<dbReference type="NCBIfam" id="TIGR03018">
    <property type="entry name" value="pepcterm_TyrKin"/>
    <property type="match status" value="1"/>
</dbReference>
<dbReference type="EMBL" id="FORX01000002">
    <property type="protein sequence ID" value="SFJ24658.1"/>
    <property type="molecule type" value="Genomic_DNA"/>
</dbReference>
<keyword evidence="3" id="KW-0808">Transferase</keyword>
<dbReference type="InterPro" id="IPR033756">
    <property type="entry name" value="YlxH/NBP35"/>
</dbReference>
<dbReference type="SUPFAM" id="SSF52540">
    <property type="entry name" value="P-loop containing nucleoside triphosphate hydrolases"/>
    <property type="match status" value="1"/>
</dbReference>
<gene>
    <name evidence="3" type="ORF">SAMN04488082_102106</name>
</gene>